<organism evidence="3 4">
    <name type="scientific">Stylonychia lemnae</name>
    <name type="common">Ciliate</name>
    <dbReference type="NCBI Taxonomy" id="5949"/>
    <lineage>
        <taxon>Eukaryota</taxon>
        <taxon>Sar</taxon>
        <taxon>Alveolata</taxon>
        <taxon>Ciliophora</taxon>
        <taxon>Intramacronucleata</taxon>
        <taxon>Spirotrichea</taxon>
        <taxon>Stichotrichia</taxon>
        <taxon>Sporadotrichida</taxon>
        <taxon>Oxytrichidae</taxon>
        <taxon>Stylonychinae</taxon>
        <taxon>Stylonychia</taxon>
    </lineage>
</organism>
<sequence length="582" mass="67538">MSRYNDEILTSDPNKRLQVPPGVKEVQVFTQTLHKLSKVNVPKLAIERMENYEIDKKDKEYNKLINDNKYIKLKIPGRTNQPKNGSPRKSKLERSILPHNVMQELQNDKSQTANNDQQMTIMEETELRRKQILEAEERLRNRNKKSQRELIVKNPLGYKEDDYDTKVYKNQINKNDRTNDISMVDEGKQMVFALPSISTKGAKVLHGLVNQNIIKDDRLYRTQCRSDRNNLNSSRNLTLTRCAFYPPTEFSIIKDSFIKKLNVKDGKSGEERKGNITNQSKNMDFMNHSTSSLGYSPDRKENDSTVSNRSLTQRLPRNNSIRRSRTIGSFQLTNLQKMHQTIQHFYNPNDADESGKILINLVDNPRKTINLSPFRSPSKAAQETFSLELNKLNQGISAFNLYTPNSTSKQQQMSPTQHKKLLMQRQIEKQFEMELKKFEEPLQPNKFAKAVDFFQQAYDPNHDDPFKRKVASKILQHINMGELNEKVRMLGGGSQSGARRLQQYEIFTKKLTDNVIDRIKKAKLMALDKKNEILSMQNQNQPKKRFNSQDARAQSQQNPQSENKITLPLHINQNKNGLSKQQ</sequence>
<accession>A0A078AWF3</accession>
<feature type="coiled-coil region" evidence="1">
    <location>
        <begin position="122"/>
        <end position="149"/>
    </location>
</feature>
<gene>
    <name evidence="3" type="primary">Contig17193.g18313</name>
    <name evidence="3" type="ORF">STYLEM_15574</name>
</gene>
<name>A0A078AWF3_STYLE</name>
<proteinExistence type="predicted"/>
<feature type="compositionally biased region" description="Polar residues" evidence="2">
    <location>
        <begin position="304"/>
        <end position="319"/>
    </location>
</feature>
<protein>
    <submittedName>
        <fullName evidence="3">Uncharacterized protein</fullName>
    </submittedName>
</protein>
<keyword evidence="4" id="KW-1185">Reference proteome</keyword>
<feature type="compositionally biased region" description="Polar residues" evidence="2">
    <location>
        <begin position="571"/>
        <end position="582"/>
    </location>
</feature>
<feature type="compositionally biased region" description="Basic and acidic residues" evidence="2">
    <location>
        <begin position="264"/>
        <end position="274"/>
    </location>
</feature>
<dbReference type="InParanoid" id="A0A078AWF3"/>
<evidence type="ECO:0000256" key="2">
    <source>
        <dbReference type="SAM" id="MobiDB-lite"/>
    </source>
</evidence>
<feature type="region of interest" description="Disordered" evidence="2">
    <location>
        <begin position="264"/>
        <end position="322"/>
    </location>
</feature>
<feature type="compositionally biased region" description="Polar residues" evidence="2">
    <location>
        <begin position="548"/>
        <end position="564"/>
    </location>
</feature>
<evidence type="ECO:0000256" key="1">
    <source>
        <dbReference type="SAM" id="Coils"/>
    </source>
</evidence>
<evidence type="ECO:0000313" key="4">
    <source>
        <dbReference type="Proteomes" id="UP000039865"/>
    </source>
</evidence>
<dbReference type="Proteomes" id="UP000039865">
    <property type="component" value="Unassembled WGS sequence"/>
</dbReference>
<feature type="region of interest" description="Disordered" evidence="2">
    <location>
        <begin position="535"/>
        <end position="582"/>
    </location>
</feature>
<dbReference type="EMBL" id="CCKQ01014684">
    <property type="protein sequence ID" value="CDW86479.1"/>
    <property type="molecule type" value="Genomic_DNA"/>
</dbReference>
<evidence type="ECO:0000313" key="3">
    <source>
        <dbReference type="EMBL" id="CDW86479.1"/>
    </source>
</evidence>
<reference evidence="3 4" key="1">
    <citation type="submission" date="2014-06" db="EMBL/GenBank/DDBJ databases">
        <authorList>
            <person name="Swart Estienne"/>
        </authorList>
    </citation>
    <scope>NUCLEOTIDE SEQUENCE [LARGE SCALE GENOMIC DNA]</scope>
    <source>
        <strain evidence="3 4">130c</strain>
    </source>
</reference>
<dbReference type="AlphaFoldDB" id="A0A078AWF3"/>
<keyword evidence="1" id="KW-0175">Coiled coil</keyword>
<feature type="compositionally biased region" description="Polar residues" evidence="2">
    <location>
        <begin position="275"/>
        <end position="294"/>
    </location>
</feature>